<dbReference type="InterPro" id="IPR036909">
    <property type="entry name" value="Cyt_c-like_dom_sf"/>
</dbReference>
<feature type="domain" description="Cytochrome c" evidence="4">
    <location>
        <begin position="19"/>
        <end position="120"/>
    </location>
</feature>
<dbReference type="GO" id="GO:0009055">
    <property type="term" value="F:electron transfer activity"/>
    <property type="evidence" value="ECO:0007669"/>
    <property type="project" value="InterPro"/>
</dbReference>
<keyword evidence="3" id="KW-0408">Iron</keyword>
<feature type="non-terminal residue" evidence="5">
    <location>
        <position position="1"/>
    </location>
</feature>
<dbReference type="EMBL" id="UINC01031090">
    <property type="protein sequence ID" value="SVB16580.1"/>
    <property type="molecule type" value="Genomic_DNA"/>
</dbReference>
<dbReference type="InterPro" id="IPR009056">
    <property type="entry name" value="Cyt_c-like_dom"/>
</dbReference>
<dbReference type="GO" id="GO:0020037">
    <property type="term" value="F:heme binding"/>
    <property type="evidence" value="ECO:0007669"/>
    <property type="project" value="InterPro"/>
</dbReference>
<keyword evidence="1" id="KW-0349">Heme</keyword>
<dbReference type="Pfam" id="PF00034">
    <property type="entry name" value="Cytochrom_C"/>
    <property type="match status" value="1"/>
</dbReference>
<evidence type="ECO:0000256" key="2">
    <source>
        <dbReference type="ARBA" id="ARBA00022723"/>
    </source>
</evidence>
<protein>
    <recommendedName>
        <fullName evidence="4">Cytochrome c domain-containing protein</fullName>
    </recommendedName>
</protein>
<dbReference type="Gene3D" id="1.10.760.10">
    <property type="entry name" value="Cytochrome c-like domain"/>
    <property type="match status" value="1"/>
</dbReference>
<accession>A0A382BRW6</accession>
<feature type="domain" description="Cytochrome c" evidence="4">
    <location>
        <begin position="146"/>
        <end position="238"/>
    </location>
</feature>
<proteinExistence type="predicted"/>
<sequence length="241" mass="26146">VLIIALGAASLSAQMKMRGTPQEGRVMFHSSALSSNGLACIQCHTDFDESRLDDGLIRAGHSLYNSASRQTWWGQEPDDPDRYSDIAHASVVCVEHYMRNPEKLTAQELLSLQAYLKGITKRPVRVPLALAPAADKTGEYSGLDGGDRIAGRRLFFAACHTCHPNGKSGIAPVPIPKDKPAAFYARKIREGDGLGAVLAGVDPDAYDPAAELFMPFFGADRLTNDQIRDIIAFIKSPQPPQ</sequence>
<evidence type="ECO:0000256" key="3">
    <source>
        <dbReference type="ARBA" id="ARBA00023004"/>
    </source>
</evidence>
<evidence type="ECO:0000259" key="4">
    <source>
        <dbReference type="PROSITE" id="PS51007"/>
    </source>
</evidence>
<gene>
    <name evidence="5" type="ORF">METZ01_LOCUS169434</name>
</gene>
<organism evidence="5">
    <name type="scientific">marine metagenome</name>
    <dbReference type="NCBI Taxonomy" id="408172"/>
    <lineage>
        <taxon>unclassified sequences</taxon>
        <taxon>metagenomes</taxon>
        <taxon>ecological metagenomes</taxon>
    </lineage>
</organism>
<dbReference type="AlphaFoldDB" id="A0A382BRW6"/>
<evidence type="ECO:0000313" key="5">
    <source>
        <dbReference type="EMBL" id="SVB16580.1"/>
    </source>
</evidence>
<name>A0A382BRW6_9ZZZZ</name>
<dbReference type="GO" id="GO:0046872">
    <property type="term" value="F:metal ion binding"/>
    <property type="evidence" value="ECO:0007669"/>
    <property type="project" value="UniProtKB-KW"/>
</dbReference>
<dbReference type="PROSITE" id="PS51007">
    <property type="entry name" value="CYTC"/>
    <property type="match status" value="2"/>
</dbReference>
<dbReference type="SUPFAM" id="SSF46626">
    <property type="entry name" value="Cytochrome c"/>
    <property type="match status" value="2"/>
</dbReference>
<evidence type="ECO:0000256" key="1">
    <source>
        <dbReference type="ARBA" id="ARBA00022617"/>
    </source>
</evidence>
<keyword evidence="2" id="KW-0479">Metal-binding</keyword>
<reference evidence="5" key="1">
    <citation type="submission" date="2018-05" db="EMBL/GenBank/DDBJ databases">
        <authorList>
            <person name="Lanie J.A."/>
            <person name="Ng W.-L."/>
            <person name="Kazmierczak K.M."/>
            <person name="Andrzejewski T.M."/>
            <person name="Davidsen T.M."/>
            <person name="Wayne K.J."/>
            <person name="Tettelin H."/>
            <person name="Glass J.I."/>
            <person name="Rusch D."/>
            <person name="Podicherti R."/>
            <person name="Tsui H.-C.T."/>
            <person name="Winkler M.E."/>
        </authorList>
    </citation>
    <scope>NUCLEOTIDE SEQUENCE</scope>
</reference>